<feature type="transmembrane region" description="Helical" evidence="2">
    <location>
        <begin position="259"/>
        <end position="286"/>
    </location>
</feature>
<feature type="region of interest" description="Disordered" evidence="1">
    <location>
        <begin position="1"/>
        <end position="49"/>
    </location>
</feature>
<dbReference type="AlphaFoldDB" id="A0A1V8SJR9"/>
<reference evidence="4" key="1">
    <citation type="submission" date="2017-03" db="EMBL/GenBank/DDBJ databases">
        <title>Genomes of endolithic fungi from Antarctica.</title>
        <authorList>
            <person name="Coleine C."/>
            <person name="Masonjones S."/>
            <person name="Stajich J.E."/>
        </authorList>
    </citation>
    <scope>NUCLEOTIDE SEQUENCE [LARGE SCALE GENOMIC DNA]</scope>
    <source>
        <strain evidence="4">CCFEE 5527</strain>
    </source>
</reference>
<gene>
    <name evidence="3" type="ORF">B0A48_14982</name>
</gene>
<keyword evidence="2" id="KW-0812">Transmembrane</keyword>
<feature type="transmembrane region" description="Helical" evidence="2">
    <location>
        <begin position="225"/>
        <end position="247"/>
    </location>
</feature>
<feature type="transmembrane region" description="Helical" evidence="2">
    <location>
        <begin position="399"/>
        <end position="419"/>
    </location>
</feature>
<feature type="transmembrane region" description="Helical" evidence="2">
    <location>
        <begin position="112"/>
        <end position="131"/>
    </location>
</feature>
<feature type="transmembrane region" description="Helical" evidence="2">
    <location>
        <begin position="307"/>
        <end position="330"/>
    </location>
</feature>
<organism evidence="3 4">
    <name type="scientific">Cryoendolithus antarcticus</name>
    <dbReference type="NCBI Taxonomy" id="1507870"/>
    <lineage>
        <taxon>Eukaryota</taxon>
        <taxon>Fungi</taxon>
        <taxon>Dikarya</taxon>
        <taxon>Ascomycota</taxon>
        <taxon>Pezizomycotina</taxon>
        <taxon>Dothideomycetes</taxon>
        <taxon>Dothideomycetidae</taxon>
        <taxon>Cladosporiales</taxon>
        <taxon>Cladosporiaceae</taxon>
        <taxon>Cryoendolithus</taxon>
    </lineage>
</organism>
<keyword evidence="4" id="KW-1185">Reference proteome</keyword>
<feature type="transmembrane region" description="Helical" evidence="2">
    <location>
        <begin position="434"/>
        <end position="455"/>
    </location>
</feature>
<dbReference type="OrthoDB" id="3363151at2759"/>
<sequence length="472" mass="53089">MEPRKDYDGPSLSTNSSNVPPVDHEKHSKGFLSSLSSRIPGQSSESTTLRPYDESQDYLLGVRGCLVPMAFCWTFLQTFVPAAVKASANTTGETWELALRKSLSVLFWNDTLIYGSIVFLSARTICVPFLLDPTKATLAGSVFRRGFSLWLPVAATLIIVYGVFTHAMGGNQYLVDFAALTGNTSMITGLYIIPSSLANFNAIFMTFWITYGFQTQAGSWAFPTQMLWIISVVFQQSYTVFMSMTIIPYTRQRWRVYGAFAFIATAWWVYSWAWYSITGLLIADAVMHMGMRPGQSGTSFFMGKLRVPFWMVGVVFMAAGFAMQFVWVAVRPDLMNEEIYYHTGIYLTGGIQYGIDVSTAQIRVDCYLIITGFWLMLETSSILQSIFRMKFLVLLGRRSLSYFLTQSIIIYTLGIQLATNTMAGDVSKLPRARGIAFVATLFVSIVAAEAMYWVVERPSRSLGRKAWDWLRE</sequence>
<comment type="caution">
    <text evidence="3">The sequence shown here is derived from an EMBL/GenBank/DDBJ whole genome shotgun (WGS) entry which is preliminary data.</text>
</comment>
<accession>A0A1V8SJR9</accession>
<feature type="transmembrane region" description="Helical" evidence="2">
    <location>
        <begin position="147"/>
        <end position="169"/>
    </location>
</feature>
<dbReference type="Proteomes" id="UP000192596">
    <property type="component" value="Unassembled WGS sequence"/>
</dbReference>
<proteinExistence type="predicted"/>
<feature type="compositionally biased region" description="Polar residues" evidence="1">
    <location>
        <begin position="31"/>
        <end position="49"/>
    </location>
</feature>
<keyword evidence="2" id="KW-1133">Transmembrane helix</keyword>
<keyword evidence="2" id="KW-0472">Membrane</keyword>
<dbReference type="EMBL" id="NAJO01000042">
    <property type="protein sequence ID" value="OQN99121.1"/>
    <property type="molecule type" value="Genomic_DNA"/>
</dbReference>
<dbReference type="InParanoid" id="A0A1V8SJR9"/>
<evidence type="ECO:0000313" key="4">
    <source>
        <dbReference type="Proteomes" id="UP000192596"/>
    </source>
</evidence>
<protein>
    <recommendedName>
        <fullName evidence="5">Acyltransferase 3 domain-containing protein</fullName>
    </recommendedName>
</protein>
<evidence type="ECO:0000313" key="3">
    <source>
        <dbReference type="EMBL" id="OQN99121.1"/>
    </source>
</evidence>
<evidence type="ECO:0000256" key="1">
    <source>
        <dbReference type="SAM" id="MobiDB-lite"/>
    </source>
</evidence>
<evidence type="ECO:0008006" key="5">
    <source>
        <dbReference type="Google" id="ProtNLM"/>
    </source>
</evidence>
<feature type="transmembrane region" description="Helical" evidence="2">
    <location>
        <begin position="189"/>
        <end position="213"/>
    </location>
</feature>
<name>A0A1V8SJR9_9PEZI</name>
<evidence type="ECO:0000256" key="2">
    <source>
        <dbReference type="SAM" id="Phobius"/>
    </source>
</evidence>